<feature type="domain" description="Fibronectin type-III" evidence="3">
    <location>
        <begin position="289"/>
        <end position="390"/>
    </location>
</feature>
<evidence type="ECO:0008006" key="7">
    <source>
        <dbReference type="Google" id="ProtNLM"/>
    </source>
</evidence>
<name>A0A9W9Z9N7_9CNID</name>
<evidence type="ECO:0000256" key="2">
    <source>
        <dbReference type="SAM" id="Phobius"/>
    </source>
</evidence>
<dbReference type="InterPro" id="IPR011658">
    <property type="entry name" value="PA14_dom"/>
</dbReference>
<dbReference type="PROSITE" id="PS50853">
    <property type="entry name" value="FN3"/>
    <property type="match status" value="1"/>
</dbReference>
<proteinExistence type="predicted"/>
<evidence type="ECO:0000313" key="6">
    <source>
        <dbReference type="Proteomes" id="UP001163046"/>
    </source>
</evidence>
<dbReference type="PROSITE" id="PS51820">
    <property type="entry name" value="PA14"/>
    <property type="match status" value="1"/>
</dbReference>
<dbReference type="SMART" id="SM00209">
    <property type="entry name" value="TSP1"/>
    <property type="match status" value="1"/>
</dbReference>
<dbReference type="SUPFAM" id="SSF82895">
    <property type="entry name" value="TSP-1 type 1 repeat"/>
    <property type="match status" value="1"/>
</dbReference>
<dbReference type="Proteomes" id="UP001163046">
    <property type="component" value="Unassembled WGS sequence"/>
</dbReference>
<dbReference type="Gene3D" id="2.60.40.10">
    <property type="entry name" value="Immunoglobulins"/>
    <property type="match status" value="1"/>
</dbReference>
<evidence type="ECO:0000256" key="1">
    <source>
        <dbReference type="ARBA" id="ARBA00022729"/>
    </source>
</evidence>
<dbReference type="Pfam" id="PF00090">
    <property type="entry name" value="TSP_1"/>
    <property type="match status" value="1"/>
</dbReference>
<dbReference type="InterPro" id="IPR036383">
    <property type="entry name" value="TSP1_rpt_sf"/>
</dbReference>
<dbReference type="PANTHER" id="PTHR46769:SF2">
    <property type="entry name" value="FIBROCYSTIN-L ISOFORM 2 PRECURSOR-RELATED"/>
    <property type="match status" value="1"/>
</dbReference>
<dbReference type="CDD" id="cd00063">
    <property type="entry name" value="FN3"/>
    <property type="match status" value="1"/>
</dbReference>
<feature type="domain" description="PA14" evidence="4">
    <location>
        <begin position="32"/>
        <end position="180"/>
    </location>
</feature>
<dbReference type="SUPFAM" id="SSF56988">
    <property type="entry name" value="Anthrax protective antigen"/>
    <property type="match status" value="1"/>
</dbReference>
<dbReference type="EMBL" id="MU826416">
    <property type="protein sequence ID" value="KAJ7376074.1"/>
    <property type="molecule type" value="Genomic_DNA"/>
</dbReference>
<dbReference type="Gene3D" id="2.60.120.1560">
    <property type="match status" value="1"/>
</dbReference>
<dbReference type="Gene3D" id="2.20.100.10">
    <property type="entry name" value="Thrombospondin type-1 (TSP1) repeat"/>
    <property type="match status" value="1"/>
</dbReference>
<keyword evidence="1" id="KW-0732">Signal</keyword>
<dbReference type="InterPro" id="IPR036116">
    <property type="entry name" value="FN3_sf"/>
</dbReference>
<keyword evidence="2" id="KW-0472">Membrane</keyword>
<dbReference type="InterPro" id="IPR013783">
    <property type="entry name" value="Ig-like_fold"/>
</dbReference>
<dbReference type="InterPro" id="IPR037524">
    <property type="entry name" value="PA14/GLEYA"/>
</dbReference>
<gene>
    <name evidence="5" type="ORF">OS493_037079</name>
</gene>
<keyword evidence="2" id="KW-1133">Transmembrane helix</keyword>
<dbReference type="InterPro" id="IPR003961">
    <property type="entry name" value="FN3_dom"/>
</dbReference>
<dbReference type="InterPro" id="IPR052387">
    <property type="entry name" value="Fibrocystin"/>
</dbReference>
<reference evidence="5" key="1">
    <citation type="submission" date="2023-01" db="EMBL/GenBank/DDBJ databases">
        <title>Genome assembly of the deep-sea coral Lophelia pertusa.</title>
        <authorList>
            <person name="Herrera S."/>
            <person name="Cordes E."/>
        </authorList>
    </citation>
    <scope>NUCLEOTIDE SEQUENCE</scope>
    <source>
        <strain evidence="5">USNM1676648</strain>
        <tissue evidence="5">Polyp</tissue>
    </source>
</reference>
<evidence type="ECO:0000259" key="4">
    <source>
        <dbReference type="PROSITE" id="PS51820"/>
    </source>
</evidence>
<dbReference type="PANTHER" id="PTHR46769">
    <property type="entry name" value="POLYCYSTIC KIDNEY AND HEPATIC DISEASE 1 (AUTOSOMAL RECESSIVE)-LIKE 1"/>
    <property type="match status" value="1"/>
</dbReference>
<dbReference type="OrthoDB" id="5968456at2759"/>
<dbReference type="Pfam" id="PF07691">
    <property type="entry name" value="PA14"/>
    <property type="match status" value="1"/>
</dbReference>
<evidence type="ECO:0000313" key="5">
    <source>
        <dbReference type="EMBL" id="KAJ7376074.1"/>
    </source>
</evidence>
<feature type="transmembrane region" description="Helical" evidence="2">
    <location>
        <begin position="515"/>
        <end position="539"/>
    </location>
</feature>
<evidence type="ECO:0000259" key="3">
    <source>
        <dbReference type="PROSITE" id="PS50853"/>
    </source>
</evidence>
<dbReference type="SUPFAM" id="SSF49265">
    <property type="entry name" value="Fibronectin type III"/>
    <property type="match status" value="1"/>
</dbReference>
<comment type="caution">
    <text evidence="5">The sequence shown here is derived from an EMBL/GenBank/DDBJ whole genome shotgun (WGS) entry which is preliminary data.</text>
</comment>
<accession>A0A9W9Z9N7</accession>
<dbReference type="InterPro" id="IPR000884">
    <property type="entry name" value="TSP1_rpt"/>
</dbReference>
<dbReference type="AlphaFoldDB" id="A0A9W9Z9N7"/>
<keyword evidence="2" id="KW-0812">Transmembrane</keyword>
<protein>
    <recommendedName>
        <fullName evidence="7">PA14 domain-containing protein</fullName>
    </recommendedName>
</protein>
<dbReference type="PROSITE" id="PS50092">
    <property type="entry name" value="TSP1"/>
    <property type="match status" value="1"/>
</dbReference>
<keyword evidence="6" id="KW-1185">Reference proteome</keyword>
<dbReference type="SMART" id="SM00060">
    <property type="entry name" value="FN3"/>
    <property type="match status" value="1"/>
</dbReference>
<sequence>MERVLRVCVYAVLFTSYRSHAIKTDATCSYPKEIFGVQLEGWNNNIRDWKSLNLKAPTSQGFLSTLDLPRDQNLEYVGRRMRTYFLAPETGTYVFSIACDDQCKLKLSTDERPEDVKTLVFVTRWTSYKDWLRSHSASVALSKGRSYFLEAIMIQGRGKYHMTVGVQLPNERSSGPVSSKFLVKYTPPGMYGAAPVGDWGAWSQCSTTCGLGTQSRNRSCLNPPPVYHTPNVTYTEMRICVPIKPCSVPRRSIQVRNTSSTSLLVEWKNGAEVTVCVCENGARCFHAVLPRGWQQIAIFSPFKISVTWTALSNPCWQGVPRGYSIRLQVKNTVHEENKTWSGKFSVGPLSTDALLEGLQTFSTYSLQVAALTDKGPGPYDNAIHVETCRCPRKMFVNWMEVSPLCFRNDPGIIPAGLLPELLDDMILYVCGTCHEHKRTEIIFKEDNSNVQDSSGTLSEHIQLNLPIRMEPKVPFVGEGWAFLPVVEVAGFAFLTRKPSTDAYARQLGSSVLYCWPAFVMMSVMYLTFGFAIWPVIGVINGSVEHRWGMRVNGSKGTYYYPRDSLLYGLNSRELDGALIDVLTLDSLIKDLDDSEYEVSKTVPNTFYYGIGLTGEARHFLKDFEEYLTKISIENRLQQSKVSLLPKEVSEDSKYRNHANRV</sequence>
<organism evidence="5 6">
    <name type="scientific">Desmophyllum pertusum</name>
    <dbReference type="NCBI Taxonomy" id="174260"/>
    <lineage>
        <taxon>Eukaryota</taxon>
        <taxon>Metazoa</taxon>
        <taxon>Cnidaria</taxon>
        <taxon>Anthozoa</taxon>
        <taxon>Hexacorallia</taxon>
        <taxon>Scleractinia</taxon>
        <taxon>Caryophylliina</taxon>
        <taxon>Caryophylliidae</taxon>
        <taxon>Desmophyllum</taxon>
    </lineage>
</organism>